<gene>
    <name evidence="3" type="primary">Cnig_chr_V.g21723</name>
    <name evidence="3" type="ORF">B9Z55_021723</name>
</gene>
<evidence type="ECO:0000313" key="4">
    <source>
        <dbReference type="Proteomes" id="UP000230233"/>
    </source>
</evidence>
<proteinExistence type="predicted"/>
<feature type="region of interest" description="Disordered" evidence="1">
    <location>
        <begin position="141"/>
        <end position="164"/>
    </location>
</feature>
<protein>
    <submittedName>
        <fullName evidence="3">Uncharacterized protein</fullName>
    </submittedName>
</protein>
<evidence type="ECO:0000256" key="1">
    <source>
        <dbReference type="SAM" id="MobiDB-lite"/>
    </source>
</evidence>
<sequence>MNLIFISILCLFGGVDGLLIYCRFSDCARCTNYTDAFVPADVNPPTIHIVFNHFIADNGCKMANFKCVLLQNGCNTTAYIRSQATEERLATFETSQTESIGGNFTCVATSTFIGWRFNGQKASSRCYSLCKSEYKYGPGDTVTNLEPTTPTTTSTTVGPTTTTAKPITTTVPPTTTSVKPTTTAVASTTVHPTVADDCDCEDSDCEGSSYDEGNYHRGYY</sequence>
<dbReference type="EMBL" id="PDUG01000005">
    <property type="protein sequence ID" value="PIC30509.1"/>
    <property type="molecule type" value="Genomic_DNA"/>
</dbReference>
<feature type="signal peptide" evidence="2">
    <location>
        <begin position="1"/>
        <end position="17"/>
    </location>
</feature>
<feature type="chain" id="PRO_5013592997" evidence="2">
    <location>
        <begin position="18"/>
        <end position="220"/>
    </location>
</feature>
<keyword evidence="2" id="KW-0732">Signal</keyword>
<dbReference type="Proteomes" id="UP000230233">
    <property type="component" value="Chromosome V"/>
</dbReference>
<accession>A0A2G5TT76</accession>
<comment type="caution">
    <text evidence="3">The sequence shown here is derived from an EMBL/GenBank/DDBJ whole genome shotgun (WGS) entry which is preliminary data.</text>
</comment>
<dbReference type="AlphaFoldDB" id="A0A2G5TT76"/>
<evidence type="ECO:0000313" key="3">
    <source>
        <dbReference type="EMBL" id="PIC30509.1"/>
    </source>
</evidence>
<keyword evidence="4" id="KW-1185">Reference proteome</keyword>
<evidence type="ECO:0000256" key="2">
    <source>
        <dbReference type="SAM" id="SignalP"/>
    </source>
</evidence>
<organism evidence="3 4">
    <name type="scientific">Caenorhabditis nigoni</name>
    <dbReference type="NCBI Taxonomy" id="1611254"/>
    <lineage>
        <taxon>Eukaryota</taxon>
        <taxon>Metazoa</taxon>
        <taxon>Ecdysozoa</taxon>
        <taxon>Nematoda</taxon>
        <taxon>Chromadorea</taxon>
        <taxon>Rhabditida</taxon>
        <taxon>Rhabditina</taxon>
        <taxon>Rhabditomorpha</taxon>
        <taxon>Rhabditoidea</taxon>
        <taxon>Rhabditidae</taxon>
        <taxon>Peloderinae</taxon>
        <taxon>Caenorhabditis</taxon>
    </lineage>
</organism>
<name>A0A2G5TT76_9PELO</name>
<reference evidence="4" key="1">
    <citation type="submission" date="2017-10" db="EMBL/GenBank/DDBJ databases">
        <title>Rapid genome shrinkage in a self-fertile nematode reveals novel sperm competition proteins.</title>
        <authorList>
            <person name="Yin D."/>
            <person name="Schwarz E.M."/>
            <person name="Thomas C.G."/>
            <person name="Felde R.L."/>
            <person name="Korf I.F."/>
            <person name="Cutter A.D."/>
            <person name="Schartner C.M."/>
            <person name="Ralston E.J."/>
            <person name="Meyer B.J."/>
            <person name="Haag E.S."/>
        </authorList>
    </citation>
    <scope>NUCLEOTIDE SEQUENCE [LARGE SCALE GENOMIC DNA]</scope>
    <source>
        <strain evidence="4">JU1422</strain>
    </source>
</reference>